<name>A0A2G9ZF15_9BACT</name>
<comment type="caution">
    <text evidence="2">The sequence shown here is derived from an EMBL/GenBank/DDBJ whole genome shotgun (WGS) entry which is preliminary data.</text>
</comment>
<protein>
    <submittedName>
        <fullName evidence="2">Uncharacterized protein</fullName>
    </submittedName>
</protein>
<organism evidence="2 3">
    <name type="scientific">bacterium (Candidatus Gribaldobacteria) CG23_combo_of_CG06-09_8_20_14_all_37_87_8</name>
    <dbReference type="NCBI Taxonomy" id="2014278"/>
    <lineage>
        <taxon>Bacteria</taxon>
        <taxon>Candidatus Gribaldobacteria</taxon>
    </lineage>
</organism>
<evidence type="ECO:0000313" key="2">
    <source>
        <dbReference type="EMBL" id="PIP31754.1"/>
    </source>
</evidence>
<gene>
    <name evidence="2" type="ORF">COX24_01840</name>
</gene>
<keyword evidence="1" id="KW-0472">Membrane</keyword>
<feature type="transmembrane region" description="Helical" evidence="1">
    <location>
        <begin position="9"/>
        <end position="27"/>
    </location>
</feature>
<evidence type="ECO:0000256" key="1">
    <source>
        <dbReference type="SAM" id="Phobius"/>
    </source>
</evidence>
<proteinExistence type="predicted"/>
<dbReference type="EMBL" id="PCSB01000037">
    <property type="protein sequence ID" value="PIP31754.1"/>
    <property type="molecule type" value="Genomic_DNA"/>
</dbReference>
<dbReference type="Proteomes" id="UP000230447">
    <property type="component" value="Unassembled WGS sequence"/>
</dbReference>
<keyword evidence="1" id="KW-1133">Transmembrane helix</keyword>
<sequence>MLNPIRQRLFLKFALAFLAVLPLLLISKHQRYAEDFAQYALYFIALEIAVVVRESISKKQWKQRKESRKQAIHDDLR</sequence>
<reference evidence="2 3" key="1">
    <citation type="submission" date="2017-09" db="EMBL/GenBank/DDBJ databases">
        <title>Depth-based differentiation of microbial function through sediment-hosted aquifers and enrichment of novel symbionts in the deep terrestrial subsurface.</title>
        <authorList>
            <person name="Probst A.J."/>
            <person name="Ladd B."/>
            <person name="Jarett J.K."/>
            <person name="Geller-Mcgrath D.E."/>
            <person name="Sieber C.M."/>
            <person name="Emerson J.B."/>
            <person name="Anantharaman K."/>
            <person name="Thomas B.C."/>
            <person name="Malmstrom R."/>
            <person name="Stieglmeier M."/>
            <person name="Klingl A."/>
            <person name="Woyke T."/>
            <person name="Ryan C.M."/>
            <person name="Banfield J.F."/>
        </authorList>
    </citation>
    <scope>NUCLEOTIDE SEQUENCE [LARGE SCALE GENOMIC DNA]</scope>
    <source>
        <strain evidence="2">CG23_combo_of_CG06-09_8_20_14_all_37_87_8</strain>
    </source>
</reference>
<feature type="transmembrane region" description="Helical" evidence="1">
    <location>
        <begin position="39"/>
        <end position="56"/>
    </location>
</feature>
<keyword evidence="1" id="KW-0812">Transmembrane</keyword>
<accession>A0A2G9ZF15</accession>
<evidence type="ECO:0000313" key="3">
    <source>
        <dbReference type="Proteomes" id="UP000230447"/>
    </source>
</evidence>
<dbReference type="AlphaFoldDB" id="A0A2G9ZF15"/>